<reference evidence="2 3" key="1">
    <citation type="submission" date="2023-02" db="EMBL/GenBank/DDBJ databases">
        <title>LHISI_Scaffold_Assembly.</title>
        <authorList>
            <person name="Stuart O.P."/>
            <person name="Cleave R."/>
            <person name="Magrath M.J.L."/>
            <person name="Mikheyev A.S."/>
        </authorList>
    </citation>
    <scope>NUCLEOTIDE SEQUENCE [LARGE SCALE GENOMIC DNA]</scope>
    <source>
        <strain evidence="2">Daus_M_001</strain>
        <tissue evidence="2">Leg muscle</tissue>
    </source>
</reference>
<evidence type="ECO:0000313" key="3">
    <source>
        <dbReference type="Proteomes" id="UP001159363"/>
    </source>
</evidence>
<protein>
    <submittedName>
        <fullName evidence="2">Uncharacterized protein</fullName>
    </submittedName>
</protein>
<comment type="caution">
    <text evidence="2">The sequence shown here is derived from an EMBL/GenBank/DDBJ whole genome shotgun (WGS) entry which is preliminary data.</text>
</comment>
<name>A0ABQ9IHD1_9NEOP</name>
<dbReference type="Proteomes" id="UP001159363">
    <property type="component" value="Chromosome 1"/>
</dbReference>
<proteinExistence type="predicted"/>
<gene>
    <name evidence="2" type="ORF">PR048_001395</name>
</gene>
<evidence type="ECO:0000256" key="1">
    <source>
        <dbReference type="SAM" id="MobiDB-lite"/>
    </source>
</evidence>
<organism evidence="2 3">
    <name type="scientific">Dryococelus australis</name>
    <dbReference type="NCBI Taxonomy" id="614101"/>
    <lineage>
        <taxon>Eukaryota</taxon>
        <taxon>Metazoa</taxon>
        <taxon>Ecdysozoa</taxon>
        <taxon>Arthropoda</taxon>
        <taxon>Hexapoda</taxon>
        <taxon>Insecta</taxon>
        <taxon>Pterygota</taxon>
        <taxon>Neoptera</taxon>
        <taxon>Polyneoptera</taxon>
        <taxon>Phasmatodea</taxon>
        <taxon>Verophasmatodea</taxon>
        <taxon>Anareolatae</taxon>
        <taxon>Phasmatidae</taxon>
        <taxon>Eurycanthinae</taxon>
        <taxon>Dryococelus</taxon>
    </lineage>
</organism>
<dbReference type="EMBL" id="JARBHB010000001">
    <property type="protein sequence ID" value="KAJ8896054.1"/>
    <property type="molecule type" value="Genomic_DNA"/>
</dbReference>
<keyword evidence="3" id="KW-1185">Reference proteome</keyword>
<evidence type="ECO:0000313" key="2">
    <source>
        <dbReference type="EMBL" id="KAJ8896054.1"/>
    </source>
</evidence>
<accession>A0ABQ9IHD1</accession>
<sequence length="676" mass="74367">MDQYTTAAISLSSVTMEHFSLVPLIWSHFGDAGLAVLGFNSHVLGAAVSERLAYSPPTKANRVKSPAGSLSHVRIVPDDAAGWLVFSEMSRFPRPGVPALLHTLFSHLSSALKISPLRAAQIAPLSHVLITTESRLLASRTPDLMSSPPPLLQDRRRVSRALSGLSLTLIVEAGDTIPAAVHAPGTNLPKILCRSGRAASWQVSYLALASDAILLTCAAGVRAAVEEPTLWCSSQSGTSPFAESHPANQRIGAPTSKEKPPFNFAPVHRLFTLVPGGSRVDDVAGSRARDLGHVHTQRHRRRIEWARASRHGPADFRPTRGCAVSMTRRSSCHWPVRRSDSSGEYERLQFRRPLRTLGRRTRRNAWAGETGDPRENPPTTGIVRHDSHLRKSGLTRPGLNPAYNLTSTLTGMLPIMLASTGRKQPHPLTNMERKRVMEGNGKGRLGEKERDICRWVKAAGICYHEETGVRITRENPLLNYVRHVFPSVQKSSSDFAGNRTWFALAGDEWSVHHTTAAAIINLIRLLVVGIQACIHTHVHTWAWFFLGKLGRGDVVVWLLASHKGKQGSIPGGVALWDFRVWESCRTSRWSVGFLGDLPFSPSLHSGAVPYSPRFNLAALDLDVKSRPNLFIHSWQVPAPAVVFLLNGDMINRSTQQRFSLEIASVLVARGFPFLRN</sequence>
<feature type="region of interest" description="Disordered" evidence="1">
    <location>
        <begin position="361"/>
        <end position="384"/>
    </location>
</feature>